<reference evidence="1" key="1">
    <citation type="submission" date="2014-09" db="EMBL/GenBank/DDBJ databases">
        <authorList>
            <person name="Magalhaes I.L.F."/>
            <person name="Oliveira U."/>
            <person name="Santos F.R."/>
            <person name="Vidigal T.H.D.A."/>
            <person name="Brescovit A.D."/>
            <person name="Santos A.J."/>
        </authorList>
    </citation>
    <scope>NUCLEOTIDE SEQUENCE</scope>
    <source>
        <tissue evidence="1">Shoot tissue taken approximately 20 cm above the soil surface</tissue>
    </source>
</reference>
<organism evidence="1">
    <name type="scientific">Arundo donax</name>
    <name type="common">Giant reed</name>
    <name type="synonym">Donax arundinaceus</name>
    <dbReference type="NCBI Taxonomy" id="35708"/>
    <lineage>
        <taxon>Eukaryota</taxon>
        <taxon>Viridiplantae</taxon>
        <taxon>Streptophyta</taxon>
        <taxon>Embryophyta</taxon>
        <taxon>Tracheophyta</taxon>
        <taxon>Spermatophyta</taxon>
        <taxon>Magnoliopsida</taxon>
        <taxon>Liliopsida</taxon>
        <taxon>Poales</taxon>
        <taxon>Poaceae</taxon>
        <taxon>PACMAD clade</taxon>
        <taxon>Arundinoideae</taxon>
        <taxon>Arundineae</taxon>
        <taxon>Arundo</taxon>
    </lineage>
</organism>
<dbReference type="AlphaFoldDB" id="A0A0A9AGE6"/>
<sequence length="53" mass="5974">MPAAKCTLVASVRTAVTLVQIRILVFMPSMSKSFPFSRYPVTQVENRRTDESL</sequence>
<accession>A0A0A9AGE6</accession>
<evidence type="ECO:0000313" key="1">
    <source>
        <dbReference type="EMBL" id="JAD50216.1"/>
    </source>
</evidence>
<protein>
    <submittedName>
        <fullName evidence="1">Uncharacterized protein</fullName>
    </submittedName>
</protein>
<reference evidence="1" key="2">
    <citation type="journal article" date="2015" name="Data Brief">
        <title>Shoot transcriptome of the giant reed, Arundo donax.</title>
        <authorList>
            <person name="Barrero R.A."/>
            <person name="Guerrero F.D."/>
            <person name="Moolhuijzen P."/>
            <person name="Goolsby J.A."/>
            <person name="Tidwell J."/>
            <person name="Bellgard S.E."/>
            <person name="Bellgard M.I."/>
        </authorList>
    </citation>
    <scope>NUCLEOTIDE SEQUENCE</scope>
    <source>
        <tissue evidence="1">Shoot tissue taken approximately 20 cm above the soil surface</tissue>
    </source>
</reference>
<dbReference type="EMBL" id="GBRH01247679">
    <property type="protein sequence ID" value="JAD50216.1"/>
    <property type="molecule type" value="Transcribed_RNA"/>
</dbReference>
<name>A0A0A9AGE6_ARUDO</name>
<proteinExistence type="predicted"/>